<feature type="transmembrane region" description="Helical" evidence="1">
    <location>
        <begin position="12"/>
        <end position="31"/>
    </location>
</feature>
<keyword evidence="1" id="KW-1133">Transmembrane helix</keyword>
<accession>A0A4Y9Y4E7</accession>
<feature type="transmembrane region" description="Helical" evidence="1">
    <location>
        <begin position="204"/>
        <end position="232"/>
    </location>
</feature>
<proteinExistence type="predicted"/>
<protein>
    <recommendedName>
        <fullName evidence="2">DUF6534 domain-containing protein</fullName>
    </recommendedName>
</protein>
<dbReference type="Proteomes" id="UP000298327">
    <property type="component" value="Unassembled WGS sequence"/>
</dbReference>
<dbReference type="PANTHER" id="PTHR40465">
    <property type="entry name" value="CHROMOSOME 1, WHOLE GENOME SHOTGUN SEQUENCE"/>
    <property type="match status" value="1"/>
</dbReference>
<feature type="transmembrane region" description="Helical" evidence="1">
    <location>
        <begin position="171"/>
        <end position="192"/>
    </location>
</feature>
<dbReference type="OrthoDB" id="3231781at2759"/>
<feature type="transmembrane region" description="Helical" evidence="1">
    <location>
        <begin position="52"/>
        <end position="73"/>
    </location>
</feature>
<evidence type="ECO:0000256" key="1">
    <source>
        <dbReference type="SAM" id="Phobius"/>
    </source>
</evidence>
<keyword evidence="1" id="KW-0472">Membrane</keyword>
<sequence>MMSSPPEPHSVLSSVGAIYAGLLVMSILYGVTTLQSYMYFRAYPRDKQVHKVLVMILWLLDTAHTICIAYGVYQDLITLSIQVTFDSIALAPVPRYFGFQATQFLITINDALVRWFYCERIWKLSKGSWIITVFIVILSIPPVGAGFYFAIQLFKLSALKDFRSISTAVYLALASICASDSCITIVTSALLWKTHGPIKRTNAVINTLIILSLSTGLLPRFSIFAIAVLITYATGQGLIWVGLYFIFSKLCFNSMLTILNNRELLRSQQKISDQISIPMSRLQYSEQTYSDQISTSYSHQLAVKVETQVNHFNDSSTASSPTLWPTAV</sequence>
<comment type="caution">
    <text evidence="3">The sequence shown here is derived from an EMBL/GenBank/DDBJ whole genome shotgun (WGS) entry which is preliminary data.</text>
</comment>
<evidence type="ECO:0000259" key="2">
    <source>
        <dbReference type="Pfam" id="PF20152"/>
    </source>
</evidence>
<keyword evidence="4" id="KW-1185">Reference proteome</keyword>
<evidence type="ECO:0000313" key="3">
    <source>
        <dbReference type="EMBL" id="TFY56301.1"/>
    </source>
</evidence>
<feature type="domain" description="DUF6534" evidence="2">
    <location>
        <begin position="177"/>
        <end position="263"/>
    </location>
</feature>
<keyword evidence="1" id="KW-0812">Transmembrane</keyword>
<evidence type="ECO:0000313" key="4">
    <source>
        <dbReference type="Proteomes" id="UP000298327"/>
    </source>
</evidence>
<dbReference type="Pfam" id="PF20152">
    <property type="entry name" value="DUF6534"/>
    <property type="match status" value="1"/>
</dbReference>
<dbReference type="AlphaFoldDB" id="A0A4Y9Y4E7"/>
<gene>
    <name evidence="3" type="ORF">EVG20_g8978</name>
</gene>
<name>A0A4Y9Y4E7_9AGAM</name>
<feature type="transmembrane region" description="Helical" evidence="1">
    <location>
        <begin position="129"/>
        <end position="151"/>
    </location>
</feature>
<reference evidence="3 4" key="1">
    <citation type="submission" date="2019-02" db="EMBL/GenBank/DDBJ databases">
        <title>Genome sequencing of the rare red list fungi Dentipellis fragilis.</title>
        <authorList>
            <person name="Buettner E."/>
            <person name="Kellner H."/>
        </authorList>
    </citation>
    <scope>NUCLEOTIDE SEQUENCE [LARGE SCALE GENOMIC DNA]</scope>
    <source>
        <strain evidence="3 4">DSM 105465</strain>
    </source>
</reference>
<feature type="transmembrane region" description="Helical" evidence="1">
    <location>
        <begin position="93"/>
        <end position="117"/>
    </location>
</feature>
<dbReference type="STRING" id="205917.A0A4Y9Y4E7"/>
<dbReference type="PANTHER" id="PTHR40465:SF1">
    <property type="entry name" value="DUF6534 DOMAIN-CONTAINING PROTEIN"/>
    <property type="match status" value="1"/>
</dbReference>
<dbReference type="InterPro" id="IPR045339">
    <property type="entry name" value="DUF6534"/>
</dbReference>
<dbReference type="EMBL" id="SEOQ01000839">
    <property type="protein sequence ID" value="TFY56301.1"/>
    <property type="molecule type" value="Genomic_DNA"/>
</dbReference>
<organism evidence="3 4">
    <name type="scientific">Dentipellis fragilis</name>
    <dbReference type="NCBI Taxonomy" id="205917"/>
    <lineage>
        <taxon>Eukaryota</taxon>
        <taxon>Fungi</taxon>
        <taxon>Dikarya</taxon>
        <taxon>Basidiomycota</taxon>
        <taxon>Agaricomycotina</taxon>
        <taxon>Agaricomycetes</taxon>
        <taxon>Russulales</taxon>
        <taxon>Hericiaceae</taxon>
        <taxon>Dentipellis</taxon>
    </lineage>
</organism>